<accession>A0A0R3TZ31</accession>
<dbReference type="EMBL" id="UZAE01014993">
    <property type="protein sequence ID" value="VDO14955.1"/>
    <property type="molecule type" value="Genomic_DNA"/>
</dbReference>
<evidence type="ECO:0000313" key="1">
    <source>
        <dbReference type="EMBL" id="VDO14955.1"/>
    </source>
</evidence>
<dbReference type="WBParaSite" id="HNAJ_0001313001-mRNA-1">
    <property type="protein sequence ID" value="HNAJ_0001313001-mRNA-1"/>
    <property type="gene ID" value="HNAJ_0001313001"/>
</dbReference>
<sequence>MDYPDILEGLPLGRKPQSVEEISAMMQRNDQFIQAAVLGNLLRSAYIILPTWTSSLNVAYNASIGLAPKNFSHDSQLCLCMANSKAEEVCQIKSFTSEEMETELPTHICNPRLAYYRFAELTSSKAASGTLRQLFNKNHTPAPLIIDIDEDFFGVQLPSAALMQQGWELIDILSLSYPLKEIFCPPEELSGAEELKLDLWFQKTVESFKNAGCFSQYHCSHLHDNSSISFPCQEEIHKSVFFMDPRWRCQNIDEVIFNMKRLVILLSYYPHHYLNVLMEAGVCLEVASRSYKVQPRIHFCLGHNYPGASVVPEYGPAYEEIIELARNMTRILKATLPRKPAAITIARSIRDGYSIRKNLSLVETIIKMVLKRVYNLTDENFHYSEYLAGGPRGWADRYQKKRKVF</sequence>
<dbReference type="OrthoDB" id="418142at2759"/>
<dbReference type="AlphaFoldDB" id="A0A0R3TZ31"/>
<proteinExistence type="predicted"/>
<evidence type="ECO:0000313" key="3">
    <source>
        <dbReference type="WBParaSite" id="HNAJ_0001313001-mRNA-1"/>
    </source>
</evidence>
<reference evidence="3" key="1">
    <citation type="submission" date="2017-02" db="UniProtKB">
        <authorList>
            <consortium name="WormBaseParasite"/>
        </authorList>
    </citation>
    <scope>IDENTIFICATION</scope>
</reference>
<name>A0A0R3TZ31_RODNA</name>
<organism evidence="3">
    <name type="scientific">Rodentolepis nana</name>
    <name type="common">Dwarf tapeworm</name>
    <name type="synonym">Hymenolepis nana</name>
    <dbReference type="NCBI Taxonomy" id="102285"/>
    <lineage>
        <taxon>Eukaryota</taxon>
        <taxon>Metazoa</taxon>
        <taxon>Spiralia</taxon>
        <taxon>Lophotrochozoa</taxon>
        <taxon>Platyhelminthes</taxon>
        <taxon>Cestoda</taxon>
        <taxon>Eucestoda</taxon>
        <taxon>Cyclophyllidea</taxon>
        <taxon>Hymenolepididae</taxon>
        <taxon>Rodentolepis</taxon>
    </lineage>
</organism>
<protein>
    <submittedName>
        <fullName evidence="3">UPF0489 protein C5orf22 homolog</fullName>
    </submittedName>
</protein>
<evidence type="ECO:0000313" key="2">
    <source>
        <dbReference type="Proteomes" id="UP000278807"/>
    </source>
</evidence>
<dbReference type="Proteomes" id="UP000278807">
    <property type="component" value="Unassembled WGS sequence"/>
</dbReference>
<keyword evidence="2" id="KW-1185">Reference proteome</keyword>
<gene>
    <name evidence="1" type="ORF">HNAJ_LOCUS13104</name>
</gene>
<reference evidence="1 2" key="2">
    <citation type="submission" date="2018-11" db="EMBL/GenBank/DDBJ databases">
        <authorList>
            <consortium name="Pathogen Informatics"/>
        </authorList>
    </citation>
    <scope>NUCLEOTIDE SEQUENCE [LARGE SCALE GENOMIC DNA]</scope>
</reference>